<dbReference type="SMART" id="SM00471">
    <property type="entry name" value="HDc"/>
    <property type="match status" value="1"/>
</dbReference>
<name>A0A2C6L329_9FIRM</name>
<dbReference type="CDD" id="cd00077">
    <property type="entry name" value="HDc"/>
    <property type="match status" value="1"/>
</dbReference>
<evidence type="ECO:0000259" key="1">
    <source>
        <dbReference type="PROSITE" id="PS51832"/>
    </source>
</evidence>
<organism evidence="2 3">
    <name type="scientific">Desulforamulus profundi</name>
    <dbReference type="NCBI Taxonomy" id="1383067"/>
    <lineage>
        <taxon>Bacteria</taxon>
        <taxon>Bacillati</taxon>
        <taxon>Bacillota</taxon>
        <taxon>Clostridia</taxon>
        <taxon>Eubacteriales</taxon>
        <taxon>Peptococcaceae</taxon>
        <taxon>Desulforamulus</taxon>
    </lineage>
</organism>
<dbReference type="PROSITE" id="PS51832">
    <property type="entry name" value="HD_GYP"/>
    <property type="match status" value="1"/>
</dbReference>
<gene>
    <name evidence="2" type="ORF">P378_07250</name>
</gene>
<dbReference type="Gene3D" id="1.10.3210.10">
    <property type="entry name" value="Hypothetical protein af1432"/>
    <property type="match status" value="1"/>
</dbReference>
<dbReference type="InterPro" id="IPR037522">
    <property type="entry name" value="HD_GYP_dom"/>
</dbReference>
<dbReference type="AlphaFoldDB" id="A0A2C6L329"/>
<dbReference type="PANTHER" id="PTHR43155">
    <property type="entry name" value="CYCLIC DI-GMP PHOSPHODIESTERASE PA4108-RELATED"/>
    <property type="match status" value="1"/>
</dbReference>
<dbReference type="RefSeq" id="WP_099082658.1">
    <property type="nucleotide sequence ID" value="NZ_AWQQ01000042.1"/>
</dbReference>
<evidence type="ECO:0000313" key="3">
    <source>
        <dbReference type="Proteomes" id="UP000222564"/>
    </source>
</evidence>
<dbReference type="Pfam" id="PF13487">
    <property type="entry name" value="HD_5"/>
    <property type="match status" value="1"/>
</dbReference>
<sequence length="377" mass="42311">MRRVSIVNVKPGMKAGRPVRNGNGQVLLNTGVILNDRYIARLRSLGIPSLYIDDGFLPDIQVDDVIPEEIRIKAVKQVKNLLKAHAKSLGDNVKESEKVYSTISEIIDQLLNNHNLMVELVDIRSMDDYVFAHSVNVCVLALMTGISLGYERPKLFHLGMGSLLHDIGKVLVPKEILNKPGPLTEEEYNIVKKHPEYGLQILSKNPQVSSLSRMVVYQHHERYCGTGYPQGLKDSEIHEFAQITGMVDMYDALTVDRVYRKAFPPHEAYEMIAGAGDYLFPYHIIEPFLSNIAAYPAGTVVELSSREIAVVMRTTKGLPLSPRVRLLYDKAARPVTTLIELELSDYRNVVISRVLDELESLAGDQAMTNRTQFVNPD</sequence>
<reference evidence="2 3" key="1">
    <citation type="submission" date="2013-09" db="EMBL/GenBank/DDBJ databases">
        <title>Biodegradation of hydrocarbons in the deep terrestrial subsurface : characterization of a microbial consortium composed of two Desulfotomaculum species originating from a deep geological formation.</title>
        <authorList>
            <person name="Aullo T."/>
            <person name="Berlendis S."/>
            <person name="Lascourreges J.-F."/>
            <person name="Dessort D."/>
            <person name="Saint-Laurent S."/>
            <person name="Schraauwers B."/>
            <person name="Mas J."/>
            <person name="Magot M."/>
            <person name="Ranchou-Peyruse A."/>
        </authorList>
    </citation>
    <scope>NUCLEOTIDE SEQUENCE [LARGE SCALE GENOMIC DNA]</scope>
    <source>
        <strain evidence="2 3">Bs107</strain>
    </source>
</reference>
<dbReference type="SUPFAM" id="SSF109604">
    <property type="entry name" value="HD-domain/PDEase-like"/>
    <property type="match status" value="1"/>
</dbReference>
<proteinExistence type="predicted"/>
<feature type="domain" description="HD-GYP" evidence="1">
    <location>
        <begin position="108"/>
        <end position="304"/>
    </location>
</feature>
<dbReference type="PANTHER" id="PTHR43155:SF2">
    <property type="entry name" value="CYCLIC DI-GMP PHOSPHODIESTERASE PA4108"/>
    <property type="match status" value="1"/>
</dbReference>
<dbReference type="InterPro" id="IPR003607">
    <property type="entry name" value="HD/PDEase_dom"/>
</dbReference>
<evidence type="ECO:0000313" key="2">
    <source>
        <dbReference type="EMBL" id="PHJ38791.1"/>
    </source>
</evidence>
<keyword evidence="3" id="KW-1185">Reference proteome</keyword>
<dbReference type="EMBL" id="AWQQ01000042">
    <property type="protein sequence ID" value="PHJ38791.1"/>
    <property type="molecule type" value="Genomic_DNA"/>
</dbReference>
<dbReference type="Proteomes" id="UP000222564">
    <property type="component" value="Unassembled WGS sequence"/>
</dbReference>
<dbReference type="OrthoDB" id="9798833at2"/>
<protein>
    <submittedName>
        <fullName evidence="2">Phosphodiesterase</fullName>
    </submittedName>
</protein>
<accession>A0A2C6L329</accession>
<comment type="caution">
    <text evidence="2">The sequence shown here is derived from an EMBL/GenBank/DDBJ whole genome shotgun (WGS) entry which is preliminary data.</text>
</comment>